<dbReference type="Proteomes" id="UP000070319">
    <property type="component" value="Unassembled WGS sequence"/>
</dbReference>
<dbReference type="AlphaFoldDB" id="A0A139L1S9"/>
<name>A0A139L1S9_9BACE</name>
<sequence length="56" mass="6538">MKPAGTSEKKQFVFLILIEYDLMLTYFGIIKMIRINILRNVSIWAIIIAFNASKFI</sequence>
<reference evidence="1 2" key="1">
    <citation type="submission" date="2016-02" db="EMBL/GenBank/DDBJ databases">
        <authorList>
            <person name="Wen L."/>
            <person name="He K."/>
            <person name="Yang H."/>
        </authorList>
    </citation>
    <scope>NUCLEOTIDE SEQUENCE [LARGE SCALE GENOMIC DNA]</scope>
    <source>
        <strain evidence="1 2">KLE1704</strain>
    </source>
</reference>
<organism evidence="1">
    <name type="scientific">Bacteroides intestinalis</name>
    <dbReference type="NCBI Taxonomy" id="329854"/>
    <lineage>
        <taxon>Bacteria</taxon>
        <taxon>Pseudomonadati</taxon>
        <taxon>Bacteroidota</taxon>
        <taxon>Bacteroidia</taxon>
        <taxon>Bacteroidales</taxon>
        <taxon>Bacteroidaceae</taxon>
        <taxon>Bacteroides</taxon>
    </lineage>
</organism>
<protein>
    <submittedName>
        <fullName evidence="1">Uncharacterized protein</fullName>
    </submittedName>
</protein>
<comment type="caution">
    <text evidence="1">The sequence shown here is derived from an EMBL/GenBank/DDBJ whole genome shotgun (WGS) entry which is preliminary data.</text>
</comment>
<evidence type="ECO:0000313" key="2">
    <source>
        <dbReference type="Proteomes" id="UP000070319"/>
    </source>
</evidence>
<dbReference type="EMBL" id="LTDF01000137">
    <property type="protein sequence ID" value="KXT45403.1"/>
    <property type="molecule type" value="Genomic_DNA"/>
</dbReference>
<accession>A0A139L1S9</accession>
<evidence type="ECO:0000313" key="1">
    <source>
        <dbReference type="EMBL" id="KXT45403.1"/>
    </source>
</evidence>
<gene>
    <name evidence="1" type="ORF">HMPREF2531_03550</name>
</gene>
<proteinExistence type="predicted"/>